<organism evidence="2 3">
    <name type="scientific">Cryptococcus floricola</name>
    <dbReference type="NCBI Taxonomy" id="2591691"/>
    <lineage>
        <taxon>Eukaryota</taxon>
        <taxon>Fungi</taxon>
        <taxon>Dikarya</taxon>
        <taxon>Basidiomycota</taxon>
        <taxon>Agaricomycotina</taxon>
        <taxon>Tremellomycetes</taxon>
        <taxon>Tremellales</taxon>
        <taxon>Cryptococcaceae</taxon>
        <taxon>Cryptococcus</taxon>
    </lineage>
</organism>
<reference evidence="2 3" key="1">
    <citation type="submission" date="2017-05" db="EMBL/GenBank/DDBJ databases">
        <title>The Genome Sequence of Tsuchiyaea wingfieldii DSM 27421.</title>
        <authorList>
            <person name="Cuomo C."/>
            <person name="Passer A."/>
            <person name="Billmyre B."/>
            <person name="Heitman J."/>
        </authorList>
    </citation>
    <scope>NUCLEOTIDE SEQUENCE [LARGE SCALE GENOMIC DNA]</scope>
    <source>
        <strain evidence="2 3">DSM 27421</strain>
    </source>
</reference>
<evidence type="ECO:0000313" key="3">
    <source>
        <dbReference type="Proteomes" id="UP000322245"/>
    </source>
</evidence>
<dbReference type="AlphaFoldDB" id="A0A5D3B446"/>
<comment type="caution">
    <text evidence="2">The sequence shown here is derived from an EMBL/GenBank/DDBJ whole genome shotgun (WGS) entry which is preliminary data.</text>
</comment>
<evidence type="ECO:0000313" key="2">
    <source>
        <dbReference type="EMBL" id="TYJ57399.1"/>
    </source>
</evidence>
<protein>
    <submittedName>
        <fullName evidence="2">Uncharacterized protein</fullName>
    </submittedName>
</protein>
<evidence type="ECO:0000256" key="1">
    <source>
        <dbReference type="SAM" id="MobiDB-lite"/>
    </source>
</evidence>
<feature type="compositionally biased region" description="Low complexity" evidence="1">
    <location>
        <begin position="12"/>
        <end position="24"/>
    </location>
</feature>
<gene>
    <name evidence="2" type="ORF">B9479_001939</name>
</gene>
<proteinExistence type="predicted"/>
<accession>A0A5D3B446</accession>
<feature type="region of interest" description="Disordered" evidence="1">
    <location>
        <begin position="12"/>
        <end position="62"/>
    </location>
</feature>
<sequence length="372" mass="39308">MLRTTPLRLAQASAAPSRAAIRPRSIPRPPQSQFTALRATRRSYATEVPPSEPASGATGGGGGGGGHAPMLLVLAAIVGVGAGGYYYLKPVRDAASVANTVADQVKTNSPDLSELAGYAKSALPPGVFALYSHLSNQPGGINGFLSNLKDKDLKEVLEELKKVGGDDVKRVVDKVQKKIEDAKGNVENVDWKALVADLKGELPAGSQKIVDLLIGKLPDKADIDNLVKKAKEVGEDQLKQLESSANKVWLKVEEARKDGKGQADALLKGLKEAAPADVDSLIKQLKEAAKKAGLPADQTEAWLKSKVDEGKINTDELAGQVESKLKTASKFIPGEPKDLVKQVEQVSPSLAKLVAQALQQAGVTDENGNKKQ</sequence>
<name>A0A5D3B446_9TREE</name>
<keyword evidence="3" id="KW-1185">Reference proteome</keyword>
<dbReference type="EMBL" id="NIDF01000013">
    <property type="protein sequence ID" value="TYJ57399.1"/>
    <property type="molecule type" value="Genomic_DNA"/>
</dbReference>
<dbReference type="Proteomes" id="UP000322245">
    <property type="component" value="Unassembled WGS sequence"/>
</dbReference>